<evidence type="ECO:0008006" key="4">
    <source>
        <dbReference type="Google" id="ProtNLM"/>
    </source>
</evidence>
<gene>
    <name evidence="2" type="ORF">BDD14_5172</name>
</gene>
<organism evidence="2 3">
    <name type="scientific">Edaphobacter modestus</name>
    <dbReference type="NCBI Taxonomy" id="388466"/>
    <lineage>
        <taxon>Bacteria</taxon>
        <taxon>Pseudomonadati</taxon>
        <taxon>Acidobacteriota</taxon>
        <taxon>Terriglobia</taxon>
        <taxon>Terriglobales</taxon>
        <taxon>Acidobacteriaceae</taxon>
        <taxon>Edaphobacter</taxon>
    </lineage>
</organism>
<dbReference type="EMBL" id="SHKW01000001">
    <property type="protein sequence ID" value="RZU43505.1"/>
    <property type="molecule type" value="Genomic_DNA"/>
</dbReference>
<keyword evidence="1" id="KW-0732">Signal</keyword>
<accession>A0A4Q7Z1U2</accession>
<evidence type="ECO:0000313" key="3">
    <source>
        <dbReference type="Proteomes" id="UP000292958"/>
    </source>
</evidence>
<comment type="caution">
    <text evidence="2">The sequence shown here is derived from an EMBL/GenBank/DDBJ whole genome shotgun (WGS) entry which is preliminary data.</text>
</comment>
<dbReference type="RefSeq" id="WP_207231819.1">
    <property type="nucleotide sequence ID" value="NZ_SHKW01000001.1"/>
</dbReference>
<protein>
    <recommendedName>
        <fullName evidence="4">3-keto-disaccharide hydrolase domain-containing protein</fullName>
    </recommendedName>
</protein>
<sequence>MRSILPYAFAASLACTLTTGALFAQESPDTNRKVAGGGITVKGWEGKVDDAAEKAGQSANDAKLSEQGKTLQVTTGPAITYWNPKNVAKGDYTVSATFNEPKFQNLNNHPHPYGIVIAGNGLGTAEQSYIYCAAYGNGNFIVRGFGPEPFQLNGRREANDAVHKAAGVGEPVTQEIAMQVKGDKVSCIINGTVVKTLEKADLVTAGKLKSTDGVYGIRFAHNTDATVSNLKITRP</sequence>
<proteinExistence type="predicted"/>
<dbReference type="Proteomes" id="UP000292958">
    <property type="component" value="Unassembled WGS sequence"/>
</dbReference>
<keyword evidence="3" id="KW-1185">Reference proteome</keyword>
<feature type="chain" id="PRO_5020826230" description="3-keto-disaccharide hydrolase domain-containing protein" evidence="1">
    <location>
        <begin position="25"/>
        <end position="235"/>
    </location>
</feature>
<dbReference type="PROSITE" id="PS51257">
    <property type="entry name" value="PROKAR_LIPOPROTEIN"/>
    <property type="match status" value="1"/>
</dbReference>
<dbReference type="AlphaFoldDB" id="A0A4Q7Z1U2"/>
<reference evidence="2 3" key="1">
    <citation type="submission" date="2019-02" db="EMBL/GenBank/DDBJ databases">
        <title>Genomic Encyclopedia of Archaeal and Bacterial Type Strains, Phase II (KMG-II): from individual species to whole genera.</title>
        <authorList>
            <person name="Goeker M."/>
        </authorList>
    </citation>
    <scope>NUCLEOTIDE SEQUENCE [LARGE SCALE GENOMIC DNA]</scope>
    <source>
        <strain evidence="2 3">DSM 18101</strain>
    </source>
</reference>
<name>A0A4Q7Z1U2_9BACT</name>
<feature type="signal peptide" evidence="1">
    <location>
        <begin position="1"/>
        <end position="24"/>
    </location>
</feature>
<evidence type="ECO:0000313" key="2">
    <source>
        <dbReference type="EMBL" id="RZU43505.1"/>
    </source>
</evidence>
<evidence type="ECO:0000256" key="1">
    <source>
        <dbReference type="SAM" id="SignalP"/>
    </source>
</evidence>